<organism evidence="1 2">
    <name type="scientific">Clunio marinus</name>
    <dbReference type="NCBI Taxonomy" id="568069"/>
    <lineage>
        <taxon>Eukaryota</taxon>
        <taxon>Metazoa</taxon>
        <taxon>Ecdysozoa</taxon>
        <taxon>Arthropoda</taxon>
        <taxon>Hexapoda</taxon>
        <taxon>Insecta</taxon>
        <taxon>Pterygota</taxon>
        <taxon>Neoptera</taxon>
        <taxon>Endopterygota</taxon>
        <taxon>Diptera</taxon>
        <taxon>Nematocera</taxon>
        <taxon>Chironomoidea</taxon>
        <taxon>Chironomidae</taxon>
        <taxon>Clunio</taxon>
    </lineage>
</organism>
<dbReference type="Proteomes" id="UP000183832">
    <property type="component" value="Unassembled WGS sequence"/>
</dbReference>
<dbReference type="EMBL" id="CVRI01000006">
    <property type="protein sequence ID" value="CRK88385.1"/>
    <property type="molecule type" value="Genomic_DNA"/>
</dbReference>
<dbReference type="AlphaFoldDB" id="A0A1J1HQ97"/>
<sequence>MFKCPEEWKMHEIIDTVGLDWSSGCDYTTDQTDRRGTTSLVDLRLIKVKSSCQLSNVIKLSVKVVIKQDDVTK</sequence>
<reference evidence="1 2" key="1">
    <citation type="submission" date="2015-04" db="EMBL/GenBank/DDBJ databases">
        <authorList>
            <person name="Syromyatnikov M.Y."/>
            <person name="Popov V.N."/>
        </authorList>
    </citation>
    <scope>NUCLEOTIDE SEQUENCE [LARGE SCALE GENOMIC DNA]</scope>
</reference>
<name>A0A1J1HQ97_9DIPT</name>
<evidence type="ECO:0000313" key="2">
    <source>
        <dbReference type="Proteomes" id="UP000183832"/>
    </source>
</evidence>
<accession>A0A1J1HQ97</accession>
<keyword evidence="2" id="KW-1185">Reference proteome</keyword>
<proteinExistence type="predicted"/>
<gene>
    <name evidence="1" type="ORF">CLUMA_CG002162</name>
</gene>
<protein>
    <submittedName>
        <fullName evidence="1">CLUMA_CG002162, isoform A</fullName>
    </submittedName>
</protein>
<evidence type="ECO:0000313" key="1">
    <source>
        <dbReference type="EMBL" id="CRK88385.1"/>
    </source>
</evidence>